<reference evidence="3" key="1">
    <citation type="journal article" date="2020" name="Nature">
        <title>Giant virus diversity and host interactions through global metagenomics.</title>
        <authorList>
            <person name="Schulz F."/>
            <person name="Roux S."/>
            <person name="Paez-Espino D."/>
            <person name="Jungbluth S."/>
            <person name="Walsh D.A."/>
            <person name="Denef V.J."/>
            <person name="McMahon K.D."/>
            <person name="Konstantinidis K.T."/>
            <person name="Eloe-Fadrosh E.A."/>
            <person name="Kyrpides N.C."/>
            <person name="Woyke T."/>
        </authorList>
    </citation>
    <scope>NUCLEOTIDE SEQUENCE</scope>
    <source>
        <strain evidence="3">GVMAG-S-1101164-72</strain>
    </source>
</reference>
<keyword evidence="2" id="KW-0812">Transmembrane</keyword>
<evidence type="ECO:0000313" key="3">
    <source>
        <dbReference type="EMBL" id="QHS81713.1"/>
    </source>
</evidence>
<keyword evidence="2" id="KW-0472">Membrane</keyword>
<dbReference type="AlphaFoldDB" id="A0A6C0AQC4"/>
<keyword evidence="1" id="KW-0560">Oxidoreductase</keyword>
<name>A0A6C0AQC4_9ZZZZ</name>
<dbReference type="EMBL" id="MN740759">
    <property type="protein sequence ID" value="QHS81713.1"/>
    <property type="molecule type" value="Genomic_DNA"/>
</dbReference>
<dbReference type="PROSITE" id="PS00070">
    <property type="entry name" value="ALDEHYDE_DEHYDR_CYS"/>
    <property type="match status" value="1"/>
</dbReference>
<dbReference type="InterPro" id="IPR016160">
    <property type="entry name" value="Ald_DH_CS_CYS"/>
</dbReference>
<feature type="transmembrane region" description="Helical" evidence="2">
    <location>
        <begin position="248"/>
        <end position="268"/>
    </location>
</feature>
<dbReference type="GO" id="GO:0016491">
    <property type="term" value="F:oxidoreductase activity"/>
    <property type="evidence" value="ECO:0007669"/>
    <property type="project" value="UniProtKB-KW"/>
</dbReference>
<protein>
    <submittedName>
        <fullName evidence="3">Uncharacterized protein</fullName>
    </submittedName>
</protein>
<proteinExistence type="predicted"/>
<evidence type="ECO:0000256" key="1">
    <source>
        <dbReference type="ARBA" id="ARBA00023002"/>
    </source>
</evidence>
<keyword evidence="2" id="KW-1133">Transmembrane helix</keyword>
<organism evidence="3">
    <name type="scientific">viral metagenome</name>
    <dbReference type="NCBI Taxonomy" id="1070528"/>
    <lineage>
        <taxon>unclassified sequences</taxon>
        <taxon>metagenomes</taxon>
        <taxon>organismal metagenomes</taxon>
    </lineage>
</organism>
<accession>A0A6C0AQC4</accession>
<evidence type="ECO:0000256" key="2">
    <source>
        <dbReference type="SAM" id="Phobius"/>
    </source>
</evidence>
<sequence length="271" mass="28965">MSVPKQGNENRESILPNSQPAGFGFLGSPYNVADSLLAPAQVGVHRGNEMGSVIDAVKGVAFYTDQIGFGNSSSKLTQGMPLKPLGLNYFMNTGQTCSNGAKMYQYFEGIPTGNALGSRVQTAMKEMGMPALQGLVPGMIEDAQGALNPGPLLNAMLGSGYPQCRLVKRQVGDAYGHIKDPVDGTVWIEQPDTAVKGPDGLMYQERWVQDTDNQGNPISLDRDQWVNEPKTMNPDGSPVTKEGFSSSLITPVSMGVLGILLVIAFGILRKK</sequence>